<evidence type="ECO:0000259" key="2">
    <source>
        <dbReference type="Pfam" id="PF07331"/>
    </source>
</evidence>
<protein>
    <recommendedName>
        <fullName evidence="2">DUF1468 domain-containing protein</fullName>
    </recommendedName>
</protein>
<keyword evidence="1" id="KW-1133">Transmembrane helix</keyword>
<dbReference type="AlphaFoldDB" id="A0A2N3L770"/>
<sequence>MNQNRDFYAGLVATVFFAIVLFVLIPIYVKVPSFIPGFAPPPDMWPRVVGVIGLVMGILALVLAFPKSRKASGEQVTSLGFYVNRNKVFITRFALLLVLFVAFVYGLPVIGFVPATVLLLGILFLMTGNFGNKFWMIGLTIIFPVLLYLLFTEVTHTPFPEGMLFSGSLSGSLSDLVTLI</sequence>
<feature type="transmembrane region" description="Helical" evidence="1">
    <location>
        <begin position="132"/>
        <end position="151"/>
    </location>
</feature>
<feature type="transmembrane region" description="Helical" evidence="1">
    <location>
        <begin position="93"/>
        <end position="126"/>
    </location>
</feature>
<dbReference type="Pfam" id="PF07331">
    <property type="entry name" value="TctB"/>
    <property type="match status" value="1"/>
</dbReference>
<evidence type="ECO:0000313" key="4">
    <source>
        <dbReference type="Proteomes" id="UP000233332"/>
    </source>
</evidence>
<dbReference type="Proteomes" id="UP000233332">
    <property type="component" value="Unassembled WGS sequence"/>
</dbReference>
<comment type="caution">
    <text evidence="3">The sequence shown here is derived from an EMBL/GenBank/DDBJ whole genome shotgun (WGS) entry which is preliminary data.</text>
</comment>
<reference evidence="3 4" key="1">
    <citation type="submission" date="2017-09" db="EMBL/GenBank/DDBJ databases">
        <title>Biodiversity and function of Thalassospira species in the particle-attached aromatic-hydrocarbon-degrading consortia from the surface seawater of the China South Sea.</title>
        <authorList>
            <person name="Dong C."/>
            <person name="Lai Q."/>
            <person name="Shao Z."/>
        </authorList>
    </citation>
    <scope>NUCLEOTIDE SEQUENCE [LARGE SCALE GENOMIC DNA]</scope>
    <source>
        <strain evidence="3 4">139Z-12</strain>
    </source>
</reference>
<accession>A0A2N3L770</accession>
<keyword evidence="1" id="KW-0472">Membrane</keyword>
<feature type="transmembrane region" description="Helical" evidence="1">
    <location>
        <begin position="7"/>
        <end position="29"/>
    </location>
</feature>
<proteinExistence type="predicted"/>
<dbReference type="InterPro" id="IPR009936">
    <property type="entry name" value="DUF1468"/>
</dbReference>
<name>A0A2N3L770_9PROT</name>
<dbReference type="RefSeq" id="WP_101301148.1">
    <property type="nucleotide sequence ID" value="NZ_NXGX01000003.1"/>
</dbReference>
<organism evidence="3 4">
    <name type="scientific">Thalassospira lohafexi</name>
    <dbReference type="NCBI Taxonomy" id="744227"/>
    <lineage>
        <taxon>Bacteria</taxon>
        <taxon>Pseudomonadati</taxon>
        <taxon>Pseudomonadota</taxon>
        <taxon>Alphaproteobacteria</taxon>
        <taxon>Rhodospirillales</taxon>
        <taxon>Thalassospiraceae</taxon>
        <taxon>Thalassospira</taxon>
    </lineage>
</organism>
<feature type="transmembrane region" description="Helical" evidence="1">
    <location>
        <begin position="44"/>
        <end position="65"/>
    </location>
</feature>
<evidence type="ECO:0000256" key="1">
    <source>
        <dbReference type="SAM" id="Phobius"/>
    </source>
</evidence>
<gene>
    <name evidence="3" type="ORF">COO92_07615</name>
</gene>
<feature type="domain" description="DUF1468" evidence="2">
    <location>
        <begin position="13"/>
        <end position="160"/>
    </location>
</feature>
<keyword evidence="1" id="KW-0812">Transmembrane</keyword>
<keyword evidence="4" id="KW-1185">Reference proteome</keyword>
<evidence type="ECO:0000313" key="3">
    <source>
        <dbReference type="EMBL" id="PKR58723.1"/>
    </source>
</evidence>
<dbReference type="EMBL" id="NXGX01000003">
    <property type="protein sequence ID" value="PKR58723.1"/>
    <property type="molecule type" value="Genomic_DNA"/>
</dbReference>